<dbReference type="AlphaFoldDB" id="A0A8B7XNX2"/>
<feature type="compositionally biased region" description="Polar residues" evidence="1">
    <location>
        <begin position="7"/>
        <end position="18"/>
    </location>
</feature>
<dbReference type="RefSeq" id="XP_022082513.1">
    <property type="nucleotide sequence ID" value="XM_022226821.1"/>
</dbReference>
<feature type="region of interest" description="Disordered" evidence="1">
    <location>
        <begin position="1"/>
        <end position="124"/>
    </location>
</feature>
<evidence type="ECO:0000313" key="2">
    <source>
        <dbReference type="Proteomes" id="UP000694845"/>
    </source>
</evidence>
<reference evidence="3" key="1">
    <citation type="submission" date="2025-08" db="UniProtKB">
        <authorList>
            <consortium name="RefSeq"/>
        </authorList>
    </citation>
    <scope>IDENTIFICATION</scope>
</reference>
<accession>A0A8B7XNX2</accession>
<sequence length="222" mass="23719">MADESHGISSTVEDSLQSPPAGRESCLPRHRAPREESSVSVGEISVTGNNNPVLCGSDGNTLNFQKSADSDPKVLSTSTTSADETSGPLVLSKKSTSSQQREISTGEETIEDTLPPTPPYTRSSTRRVESLKIAGHENFTFVNCSVNIMNSSADSGIGDSFSSVDTSVGSDSRTSLTNHEVTGGKKETIDEGVIFLIDCYDPMFQQSKDGEDSPFQLTIKIF</sequence>
<gene>
    <name evidence="3" type="primary">LOC110974890</name>
</gene>
<keyword evidence="2" id="KW-1185">Reference proteome</keyword>
<dbReference type="Proteomes" id="UP000694845">
    <property type="component" value="Unplaced"/>
</dbReference>
<feature type="compositionally biased region" description="Polar residues" evidence="1">
    <location>
        <begin position="47"/>
        <end position="67"/>
    </location>
</feature>
<evidence type="ECO:0000256" key="1">
    <source>
        <dbReference type="SAM" id="MobiDB-lite"/>
    </source>
</evidence>
<dbReference type="GeneID" id="110974890"/>
<feature type="compositionally biased region" description="Polar residues" evidence="1">
    <location>
        <begin position="75"/>
        <end position="84"/>
    </location>
</feature>
<name>A0A8B7XNX2_ACAPL</name>
<evidence type="ECO:0000313" key="3">
    <source>
        <dbReference type="RefSeq" id="XP_022082513.1"/>
    </source>
</evidence>
<organism evidence="2 3">
    <name type="scientific">Acanthaster planci</name>
    <name type="common">Crown-of-thorns starfish</name>
    <dbReference type="NCBI Taxonomy" id="133434"/>
    <lineage>
        <taxon>Eukaryota</taxon>
        <taxon>Metazoa</taxon>
        <taxon>Echinodermata</taxon>
        <taxon>Eleutherozoa</taxon>
        <taxon>Asterozoa</taxon>
        <taxon>Asteroidea</taxon>
        <taxon>Valvatacea</taxon>
        <taxon>Valvatida</taxon>
        <taxon>Acanthasteridae</taxon>
        <taxon>Acanthaster</taxon>
    </lineage>
</organism>
<feature type="compositionally biased region" description="Polar residues" evidence="1">
    <location>
        <begin position="93"/>
        <end position="107"/>
    </location>
</feature>
<proteinExistence type="predicted"/>
<dbReference type="KEGG" id="aplc:110974890"/>
<protein>
    <submittedName>
        <fullName evidence="3">Uncharacterized protein LOC110974890</fullName>
    </submittedName>
</protein>